<feature type="compositionally biased region" description="Pro residues" evidence="2">
    <location>
        <begin position="93"/>
        <end position="103"/>
    </location>
</feature>
<comment type="caution">
    <text evidence="3">The sequence shown here is derived from an EMBL/GenBank/DDBJ whole genome shotgun (WGS) entry which is preliminary data.</text>
</comment>
<evidence type="ECO:0000256" key="2">
    <source>
        <dbReference type="SAM" id="MobiDB-lite"/>
    </source>
</evidence>
<dbReference type="Proteomes" id="UP001281003">
    <property type="component" value="Unassembled WGS sequence"/>
</dbReference>
<evidence type="ECO:0000313" key="3">
    <source>
        <dbReference type="EMBL" id="KAK3396158.1"/>
    </source>
</evidence>
<dbReference type="AlphaFoldDB" id="A0AAE0U9R0"/>
<feature type="region of interest" description="Disordered" evidence="2">
    <location>
        <begin position="1"/>
        <end position="121"/>
    </location>
</feature>
<feature type="compositionally biased region" description="Low complexity" evidence="2">
    <location>
        <begin position="1"/>
        <end position="27"/>
    </location>
</feature>
<evidence type="ECO:0000313" key="4">
    <source>
        <dbReference type="Proteomes" id="UP001281003"/>
    </source>
</evidence>
<evidence type="ECO:0000256" key="1">
    <source>
        <dbReference type="SAM" id="Coils"/>
    </source>
</evidence>
<reference evidence="3" key="1">
    <citation type="journal article" date="2023" name="Mol. Phylogenet. Evol.">
        <title>Genome-scale phylogeny and comparative genomics of the fungal order Sordariales.</title>
        <authorList>
            <person name="Hensen N."/>
            <person name="Bonometti L."/>
            <person name="Westerberg I."/>
            <person name="Brannstrom I.O."/>
            <person name="Guillou S."/>
            <person name="Cros-Aarteil S."/>
            <person name="Calhoun S."/>
            <person name="Haridas S."/>
            <person name="Kuo A."/>
            <person name="Mondo S."/>
            <person name="Pangilinan J."/>
            <person name="Riley R."/>
            <person name="LaButti K."/>
            <person name="Andreopoulos B."/>
            <person name="Lipzen A."/>
            <person name="Chen C."/>
            <person name="Yan M."/>
            <person name="Daum C."/>
            <person name="Ng V."/>
            <person name="Clum A."/>
            <person name="Steindorff A."/>
            <person name="Ohm R.A."/>
            <person name="Martin F."/>
            <person name="Silar P."/>
            <person name="Natvig D.O."/>
            <person name="Lalanne C."/>
            <person name="Gautier V."/>
            <person name="Ament-Velasquez S.L."/>
            <person name="Kruys A."/>
            <person name="Hutchinson M.I."/>
            <person name="Powell A.J."/>
            <person name="Barry K."/>
            <person name="Miller A.N."/>
            <person name="Grigoriev I.V."/>
            <person name="Debuchy R."/>
            <person name="Gladieux P."/>
            <person name="Hiltunen Thoren M."/>
            <person name="Johannesson H."/>
        </authorList>
    </citation>
    <scope>NUCLEOTIDE SEQUENCE</scope>
    <source>
        <strain evidence="3">FGSC 1904</strain>
    </source>
</reference>
<reference evidence="3" key="2">
    <citation type="submission" date="2023-07" db="EMBL/GenBank/DDBJ databases">
        <authorList>
            <consortium name="Lawrence Berkeley National Laboratory"/>
            <person name="Haridas S."/>
            <person name="Hensen N."/>
            <person name="Bonometti L."/>
            <person name="Westerberg I."/>
            <person name="Brannstrom I.O."/>
            <person name="Guillou S."/>
            <person name="Cros-Aarteil S."/>
            <person name="Calhoun S."/>
            <person name="Kuo A."/>
            <person name="Mondo S."/>
            <person name="Pangilinan J."/>
            <person name="Riley R."/>
            <person name="LaButti K."/>
            <person name="Andreopoulos B."/>
            <person name="Lipzen A."/>
            <person name="Chen C."/>
            <person name="Yanf M."/>
            <person name="Daum C."/>
            <person name="Ng V."/>
            <person name="Clum A."/>
            <person name="Steindorff A."/>
            <person name="Ohm R."/>
            <person name="Martin F."/>
            <person name="Silar P."/>
            <person name="Natvig D."/>
            <person name="Lalanne C."/>
            <person name="Gautier V."/>
            <person name="Ament-velasquez S.L."/>
            <person name="Kruys A."/>
            <person name="Hutchinson M.I."/>
            <person name="Powell A.J."/>
            <person name="Barry K."/>
            <person name="Miller A.N."/>
            <person name="Grigoriev I.V."/>
            <person name="Debuchy R."/>
            <person name="Gladieux P."/>
            <person name="Thoren M.H."/>
            <person name="Johannesson H."/>
        </authorList>
    </citation>
    <scope>NUCLEOTIDE SEQUENCE</scope>
    <source>
        <strain evidence="3">FGSC 1904</strain>
    </source>
</reference>
<proteinExistence type="predicted"/>
<accession>A0AAE0U9R0</accession>
<organism evidence="3 4">
    <name type="scientific">Sordaria brevicollis</name>
    <dbReference type="NCBI Taxonomy" id="83679"/>
    <lineage>
        <taxon>Eukaryota</taxon>
        <taxon>Fungi</taxon>
        <taxon>Dikarya</taxon>
        <taxon>Ascomycota</taxon>
        <taxon>Pezizomycotina</taxon>
        <taxon>Sordariomycetes</taxon>
        <taxon>Sordariomycetidae</taxon>
        <taxon>Sordariales</taxon>
        <taxon>Sordariaceae</taxon>
        <taxon>Sordaria</taxon>
    </lineage>
</organism>
<feature type="compositionally biased region" description="Low complexity" evidence="2">
    <location>
        <begin position="60"/>
        <end position="81"/>
    </location>
</feature>
<keyword evidence="4" id="KW-1185">Reference proteome</keyword>
<gene>
    <name evidence="3" type="ORF">B0T20DRAFT_454799</name>
</gene>
<dbReference type="EMBL" id="JAUTDP010000009">
    <property type="protein sequence ID" value="KAK3396158.1"/>
    <property type="molecule type" value="Genomic_DNA"/>
</dbReference>
<name>A0AAE0U9R0_SORBR</name>
<feature type="coiled-coil region" evidence="1">
    <location>
        <begin position="175"/>
        <end position="206"/>
    </location>
</feature>
<sequence>MATGPAKRAAASALKKATNATKATTSKQQPLRPAPTSPTAATAKPTGGGVKASSPPLSQTPPATMAPSSSSSTPSAPSQPANDLTKEASSEGTPPPTRPPPGRPKGKQQEEGGPKEQQPFNKWKAAIWTLAFTAVTVTGTIYGAGLKTQKEWEEEKQKVQEATVEEKIETLVNRRAQLFKTKVEIEQKLADVRERIRLEREKEEKERSGAVAMPRR</sequence>
<keyword evidence="1" id="KW-0175">Coiled coil</keyword>
<protein>
    <submittedName>
        <fullName evidence="3">Uncharacterized protein</fullName>
    </submittedName>
</protein>